<evidence type="ECO:0000313" key="3">
    <source>
        <dbReference type="EMBL" id="NFV80009.1"/>
    </source>
</evidence>
<accession>A0A7C9UVG5</accession>
<feature type="domain" description="Terminase large subunit-like endonuclease" evidence="2">
    <location>
        <begin position="272"/>
        <end position="540"/>
    </location>
</feature>
<dbReference type="AlphaFoldDB" id="A0A7C9UVG5"/>
<organism evidence="3 4">
    <name type="scientific">Magnetospirillum aberrantis SpK</name>
    <dbReference type="NCBI Taxonomy" id="908842"/>
    <lineage>
        <taxon>Bacteria</taxon>
        <taxon>Pseudomonadati</taxon>
        <taxon>Pseudomonadota</taxon>
        <taxon>Alphaproteobacteria</taxon>
        <taxon>Rhodospirillales</taxon>
        <taxon>Rhodospirillaceae</taxon>
        <taxon>Magnetospirillum</taxon>
    </lineage>
</organism>
<dbReference type="Pfam" id="PF20441">
    <property type="entry name" value="TerL_nuclease"/>
    <property type="match status" value="1"/>
</dbReference>
<dbReference type="InterPro" id="IPR046462">
    <property type="entry name" value="TerL_nuclease"/>
</dbReference>
<comment type="caution">
    <text evidence="3">The sequence shown here is derived from an EMBL/GenBank/DDBJ whole genome shotgun (WGS) entry which is preliminary data.</text>
</comment>
<evidence type="ECO:0000259" key="2">
    <source>
        <dbReference type="Pfam" id="PF20441"/>
    </source>
</evidence>
<dbReference type="Gene3D" id="3.40.50.300">
    <property type="entry name" value="P-loop containing nucleotide triphosphate hydrolases"/>
    <property type="match status" value="1"/>
</dbReference>
<sequence>MTPDWSTACLDWERRILAREPLIPFAPLFPAEAAAARAIFDSLRIADVAGCPTIGESCREWVFQFCDAIFGAYDHETGRRLIQEFFLMIAKKNSKSTIAAGIMTTALCRNWREEGEFYVLAPTKEVADNCFKPASSMVAKDEELSDLIHVQSHLRLLTHRQTGATLKVIAADSETVSGKKTIGLLVDEVWLFGQRANAADMLREVAGGLASRPEGFIIYLTTQSDKPPAGVFRTKLKYARDVRDGKIVDKTFLPVLYEFPPRMVEVGDHLKPENFHIPNPNLGASVDVVFLERKLRQAEIEGKEEVAGTLAKHLNVEVGLALRSDSWAGAEFWPQQSLEVLTLDAILDRCEVVTVGIDGGGLDDLLGLCVIGRERGTGRWLSWHGAWAHKIALTRRKDIAPRLLDFEKDGDLWIVERPGDDVEAAADIVMRIEERGLLAEHGIGVDAAGIGAIVTELSGRGIDPEKRIVAIGQGYKLNGAIKDTERLLAGGTLWHGGRPLMAWCVGNARVETKGNAILITKQASGSAKIDPLMATFNAVSLMSLNPEARGGFPDDYEPKVW</sequence>
<reference evidence="3 4" key="1">
    <citation type="submission" date="2020-02" db="EMBL/GenBank/DDBJ databases">
        <authorList>
            <person name="Dziuba M."/>
            <person name="Kuznetsov B."/>
            <person name="Mardanov A."/>
            <person name="Ravin N."/>
            <person name="Grouzdev D."/>
        </authorList>
    </citation>
    <scope>NUCLEOTIDE SEQUENCE [LARGE SCALE GENOMIC DNA]</scope>
    <source>
        <strain evidence="3 4">SpK</strain>
    </source>
</reference>
<dbReference type="InterPro" id="IPR027417">
    <property type="entry name" value="P-loop_NTPase"/>
</dbReference>
<dbReference type="RefSeq" id="WP_163677368.1">
    <property type="nucleotide sequence ID" value="NZ_JAAIYP010000034.1"/>
</dbReference>
<proteinExistence type="predicted"/>
<dbReference type="GO" id="GO:0004519">
    <property type="term" value="F:endonuclease activity"/>
    <property type="evidence" value="ECO:0007669"/>
    <property type="project" value="InterPro"/>
</dbReference>
<dbReference type="InterPro" id="IPR046461">
    <property type="entry name" value="TerL_ATPase"/>
</dbReference>
<name>A0A7C9UVG5_9PROT</name>
<dbReference type="PANTHER" id="PTHR41287">
    <property type="match status" value="1"/>
</dbReference>
<evidence type="ECO:0000259" key="1">
    <source>
        <dbReference type="Pfam" id="PF03354"/>
    </source>
</evidence>
<protein>
    <submittedName>
        <fullName evidence="3">Terminase large subunit</fullName>
    </submittedName>
</protein>
<feature type="domain" description="Terminase large subunit-like ATPase" evidence="1">
    <location>
        <begin position="69"/>
        <end position="225"/>
    </location>
</feature>
<dbReference type="InterPro" id="IPR005021">
    <property type="entry name" value="Terminase_largesu-like"/>
</dbReference>
<evidence type="ECO:0000313" key="4">
    <source>
        <dbReference type="Proteomes" id="UP000480684"/>
    </source>
</evidence>
<keyword evidence="4" id="KW-1185">Reference proteome</keyword>
<dbReference type="PANTHER" id="PTHR41287:SF1">
    <property type="entry name" value="PROTEIN YMFN"/>
    <property type="match status" value="1"/>
</dbReference>
<gene>
    <name evidence="3" type="ORF">G4223_07790</name>
</gene>
<dbReference type="Pfam" id="PF03354">
    <property type="entry name" value="TerL_ATPase"/>
    <property type="match status" value="1"/>
</dbReference>
<dbReference type="Proteomes" id="UP000480684">
    <property type="component" value="Unassembled WGS sequence"/>
</dbReference>
<dbReference type="EMBL" id="JAAIYP010000034">
    <property type="protein sequence ID" value="NFV80009.1"/>
    <property type="molecule type" value="Genomic_DNA"/>
</dbReference>